<dbReference type="GO" id="GO:0005794">
    <property type="term" value="C:Golgi apparatus"/>
    <property type="evidence" value="ECO:0007669"/>
    <property type="project" value="TreeGrafter"/>
</dbReference>
<sequence length="713" mass="79873">MSSASYLPVTRVPFHGSSSKIVAFTALGALRRRAVFAGLLTTSLLVLFVLLRYTLKEFDIEGAGLDILSPSVDLLAYLPLEIPKGSSLSARLKPVRGLPISCLDAHFALGEICYEKEIQPIDVLWTWVNGSDPLLQRAKSSAQERYERKDPYRPMIDASSQARLYRDHDELRHSLRSVLQHFRGYTTRFHVLTADFPVPRTPAPTNATNSTSNTVDSTINYTLSDSWRLGQIPQWLDLDKRTDSVWKDGSVALSLKHHAEIFTPYEGTNFNSLAIESQLTHLQDISENFIYMNDDLFMMNPMTHTSFYTSAYGVVLHLQSNLLVPPTKPHPRTQGEWKSMGLTNTMLGTRFGIRYRPYVVHEAKTASVPLLHEMALMWPGQFALTATHAFRETQGGDGDVNTMFLLSHFVVERAREALLWSWIVGRVGGLEDEWGEREASLAWAELGGGLEDKGLLVQTEYRDTLEKSRVEKFLKESGHKGQGKTTYVFSSLDGYPYTTLGTSGQPRWPSMARDTGPGDLPSCRISYQDCFTTNEGFRNSTTTASGMFMNLAFRKPRCGDCAIMALVHASGSIGLSKFLPSQERTLPASLQDGDGGDQPAKVPHLPLVADWQNGDFSLRAVMNTTRTSSVKDWALQLLQRYRYMIGETPSLFERITSPKQLTAVLNRIDAKSDIALLCLNDDVAIERVDAPVTAILKKWQSKQWTRRASWEKS</sequence>
<dbReference type="PANTHER" id="PTHR24045:SF0">
    <property type="entry name" value="N-ACETYLGLUCOSAMINE-1-PHOSPHOTRANSFERASE SUBUNITS ALPHA_BETA"/>
    <property type="match status" value="1"/>
</dbReference>
<dbReference type="RefSeq" id="XP_027616164.1">
    <property type="nucleotide sequence ID" value="XM_027760363.1"/>
</dbReference>
<dbReference type="STRING" id="139825.A0A401GSN7"/>
<evidence type="ECO:0000259" key="6">
    <source>
        <dbReference type="Pfam" id="PF17102"/>
    </source>
</evidence>
<comment type="similarity">
    <text evidence="1">Belongs to the stealth family.</text>
</comment>
<evidence type="ECO:0000313" key="7">
    <source>
        <dbReference type="EMBL" id="GBE85251.1"/>
    </source>
</evidence>
<dbReference type="InterPro" id="IPR021520">
    <property type="entry name" value="Stealth_CR2"/>
</dbReference>
<feature type="domain" description="Stealth protein CR3 conserved region 3" evidence="6">
    <location>
        <begin position="361"/>
        <end position="412"/>
    </location>
</feature>
<keyword evidence="3" id="KW-0812">Transmembrane</keyword>
<keyword evidence="2 7" id="KW-0808">Transferase</keyword>
<evidence type="ECO:0000313" key="8">
    <source>
        <dbReference type="Proteomes" id="UP000287166"/>
    </source>
</evidence>
<proteinExistence type="inferred from homology"/>
<dbReference type="Pfam" id="PF17101">
    <property type="entry name" value="Stealth_CR1"/>
    <property type="match status" value="1"/>
</dbReference>
<dbReference type="AlphaFoldDB" id="A0A401GSN7"/>
<keyword evidence="3" id="KW-1133">Transmembrane helix</keyword>
<dbReference type="InterPro" id="IPR047141">
    <property type="entry name" value="Stealth"/>
</dbReference>
<keyword evidence="8" id="KW-1185">Reference proteome</keyword>
<feature type="transmembrane region" description="Helical" evidence="3">
    <location>
        <begin position="34"/>
        <end position="55"/>
    </location>
</feature>
<keyword evidence="3" id="KW-0472">Membrane</keyword>
<feature type="domain" description="Stealth protein CR2 conserved region 2" evidence="4">
    <location>
        <begin position="230"/>
        <end position="311"/>
    </location>
</feature>
<feature type="domain" description="Stealth protein CR1 conserved region 1" evidence="5">
    <location>
        <begin position="120"/>
        <end position="144"/>
    </location>
</feature>
<protein>
    <submittedName>
        <fullName evidence="7">3-O-alpha-D-mannopyranosyl-alpha-D-mannopyranose xylosylphosphotransferase</fullName>
    </submittedName>
</protein>
<dbReference type="GO" id="GO:0046835">
    <property type="term" value="P:carbohydrate phosphorylation"/>
    <property type="evidence" value="ECO:0007669"/>
    <property type="project" value="TreeGrafter"/>
</dbReference>
<dbReference type="OrthoDB" id="263283at2759"/>
<dbReference type="InterPro" id="IPR031357">
    <property type="entry name" value="Stealth_CR3"/>
</dbReference>
<dbReference type="Proteomes" id="UP000287166">
    <property type="component" value="Unassembled WGS sequence"/>
</dbReference>
<dbReference type="PANTHER" id="PTHR24045">
    <property type="match status" value="1"/>
</dbReference>
<evidence type="ECO:0000256" key="1">
    <source>
        <dbReference type="ARBA" id="ARBA00007583"/>
    </source>
</evidence>
<dbReference type="GeneID" id="38782168"/>
<dbReference type="Pfam" id="PF17102">
    <property type="entry name" value="Stealth_CR3"/>
    <property type="match status" value="1"/>
</dbReference>
<dbReference type="InterPro" id="IPR031358">
    <property type="entry name" value="Stealth_CR1"/>
</dbReference>
<comment type="caution">
    <text evidence="7">The sequence shown here is derived from an EMBL/GenBank/DDBJ whole genome shotgun (WGS) entry which is preliminary data.</text>
</comment>
<reference evidence="7 8" key="1">
    <citation type="journal article" date="2018" name="Sci. Rep.">
        <title>Genome sequence of the cauliflower mushroom Sparassis crispa (Hanabiratake) and its association with beneficial usage.</title>
        <authorList>
            <person name="Kiyama R."/>
            <person name="Furutani Y."/>
            <person name="Kawaguchi K."/>
            <person name="Nakanishi T."/>
        </authorList>
    </citation>
    <scope>NUCLEOTIDE SEQUENCE [LARGE SCALE GENOMIC DNA]</scope>
</reference>
<dbReference type="Pfam" id="PF11380">
    <property type="entry name" value="Stealth_CR2"/>
    <property type="match status" value="1"/>
</dbReference>
<evidence type="ECO:0000256" key="2">
    <source>
        <dbReference type="ARBA" id="ARBA00022679"/>
    </source>
</evidence>
<organism evidence="7 8">
    <name type="scientific">Sparassis crispa</name>
    <dbReference type="NCBI Taxonomy" id="139825"/>
    <lineage>
        <taxon>Eukaryota</taxon>
        <taxon>Fungi</taxon>
        <taxon>Dikarya</taxon>
        <taxon>Basidiomycota</taxon>
        <taxon>Agaricomycotina</taxon>
        <taxon>Agaricomycetes</taxon>
        <taxon>Polyporales</taxon>
        <taxon>Sparassidaceae</taxon>
        <taxon>Sparassis</taxon>
    </lineage>
</organism>
<dbReference type="InParanoid" id="A0A401GSN7"/>
<evidence type="ECO:0000259" key="5">
    <source>
        <dbReference type="Pfam" id="PF17101"/>
    </source>
</evidence>
<evidence type="ECO:0000259" key="4">
    <source>
        <dbReference type="Pfam" id="PF11380"/>
    </source>
</evidence>
<evidence type="ECO:0000256" key="3">
    <source>
        <dbReference type="SAM" id="Phobius"/>
    </source>
</evidence>
<dbReference type="GO" id="GO:0003976">
    <property type="term" value="F:UDP-N-acetylglucosamine-lysosomal-enzyme N-acetylglucosaminephosphotransferase activity"/>
    <property type="evidence" value="ECO:0007669"/>
    <property type="project" value="TreeGrafter"/>
</dbReference>
<gene>
    <name evidence="7" type="ORF">SCP_0704380</name>
</gene>
<accession>A0A401GSN7</accession>
<name>A0A401GSN7_9APHY</name>
<dbReference type="EMBL" id="BFAD01000007">
    <property type="protein sequence ID" value="GBE85251.1"/>
    <property type="molecule type" value="Genomic_DNA"/>
</dbReference>